<sequence length="548" mass="64821">MAIHEPEPNIIKIYRLVEEVVSGELDIPEFQREFVWTKDQVKDLLDSLIKGYPIGSLLIWDLSDYKSGKHTFDEKRKDWIVDGQQRIVSLCLIMSKKPYWMDNTEWNELLSKYKIKINVLSLEVALEYPGIKKDPAWINPREIFSEEKDEGLSKLAEEISRKMNKSEEFTKIYSNIKRVWDIQNIGIPVIKVKAKLEDIATIFERINSAGTRVKQSDVTLAYIAVYNKDKKWIREKFMRYLDDLEDNGFYFDPTLIIRAITTIGENKAVLKNVSDEFLRNEKGVLDKAFSGFKRSMRELIQDLRNVGVLNSELIYAKNTIIPLIYLYHKFPDQHDFNKAFHFFLLALKRGRYSGSAETSLQEDVNIIHKADSFEKAIEELHSDIDPREIEAELSKDAVRNSVHYQGEGRFLKLLLYLVVYKKEAKDWFSKKRLGYLEPDEINRDFTIEVHHFFPKNILREKGYRKDEQEALANIAFINPGTNKRLRDEPYIYIKKYKISEEELSKQLIPIDERLWEVDHYREFLDRRSEIIADELTRYMRSLYPEFYS</sequence>
<evidence type="ECO:0000259" key="1">
    <source>
        <dbReference type="Pfam" id="PF03235"/>
    </source>
</evidence>
<reference evidence="2 3" key="1">
    <citation type="submission" date="2018-10" db="EMBL/GenBank/DDBJ databases">
        <title>Co-occurring genomic capacity for anaerobic methane metabolism and dissimilatory sulfite reduction discovered in the Korarchaeota.</title>
        <authorList>
            <person name="Mckay L.J."/>
            <person name="Dlakic M."/>
            <person name="Fields M.W."/>
            <person name="Delmont T.O."/>
            <person name="Eren A.M."/>
            <person name="Jay Z.J."/>
            <person name="Klingelsmith K.B."/>
            <person name="Rusch D.B."/>
            <person name="Inskeep W.P."/>
        </authorList>
    </citation>
    <scope>NUCLEOTIDE SEQUENCE [LARGE SCALE GENOMIC DNA]</scope>
    <source>
        <strain evidence="2 3">MDKW</strain>
    </source>
</reference>
<proteinExistence type="predicted"/>
<dbReference type="Proteomes" id="UP000277582">
    <property type="component" value="Unassembled WGS sequence"/>
</dbReference>
<protein>
    <submittedName>
        <fullName evidence="2">DUF262 domain-containing protein</fullName>
    </submittedName>
</protein>
<dbReference type="PANTHER" id="PTHR37292">
    <property type="entry name" value="VNG6097C"/>
    <property type="match status" value="1"/>
</dbReference>
<gene>
    <name evidence="2" type="ORF">D6D85_06840</name>
</gene>
<dbReference type="EMBL" id="RCOS01000079">
    <property type="protein sequence ID" value="RSN75113.1"/>
    <property type="molecule type" value="Genomic_DNA"/>
</dbReference>
<name>A0A429GN23_9CREN</name>
<keyword evidence="3" id="KW-1185">Reference proteome</keyword>
<comment type="caution">
    <text evidence="2">The sequence shown here is derived from an EMBL/GenBank/DDBJ whole genome shotgun (WGS) entry which is preliminary data.</text>
</comment>
<dbReference type="AlphaFoldDB" id="A0A429GN23"/>
<organism evidence="2 3">
    <name type="scientific">Candidatus Methanodesulfokora washburnensis</name>
    <dbReference type="NCBI Taxonomy" id="2478471"/>
    <lineage>
        <taxon>Archaea</taxon>
        <taxon>Thermoproteota</taxon>
        <taxon>Candidatus Korarchaeia</taxon>
        <taxon>Candidatus Korarchaeia incertae sedis</taxon>
        <taxon>Candidatus Methanodesulfokora</taxon>
    </lineage>
</organism>
<dbReference type="InterPro" id="IPR004919">
    <property type="entry name" value="GmrSD_N"/>
</dbReference>
<evidence type="ECO:0000313" key="3">
    <source>
        <dbReference type="Proteomes" id="UP000277582"/>
    </source>
</evidence>
<dbReference type="PANTHER" id="PTHR37292:SF2">
    <property type="entry name" value="DUF262 DOMAIN-CONTAINING PROTEIN"/>
    <property type="match status" value="1"/>
</dbReference>
<accession>A0A429GN23</accession>
<evidence type="ECO:0000313" key="2">
    <source>
        <dbReference type="EMBL" id="RSN75113.1"/>
    </source>
</evidence>
<dbReference type="Pfam" id="PF03235">
    <property type="entry name" value="GmrSD_N"/>
    <property type="match status" value="1"/>
</dbReference>
<feature type="domain" description="GmrSD restriction endonucleases N-terminal" evidence="1">
    <location>
        <begin position="19"/>
        <end position="223"/>
    </location>
</feature>